<gene>
    <name evidence="11" type="ORF">UFOPK3522_00504</name>
</gene>
<organism evidence="11">
    <name type="scientific">freshwater metagenome</name>
    <dbReference type="NCBI Taxonomy" id="449393"/>
    <lineage>
        <taxon>unclassified sequences</taxon>
        <taxon>metagenomes</taxon>
        <taxon>ecological metagenomes</taxon>
    </lineage>
</organism>
<dbReference type="GO" id="GO:0008381">
    <property type="term" value="F:mechanosensitive monoatomic ion channel activity"/>
    <property type="evidence" value="ECO:0007669"/>
    <property type="project" value="InterPro"/>
</dbReference>
<reference evidence="11" key="1">
    <citation type="submission" date="2020-05" db="EMBL/GenBank/DDBJ databases">
        <authorList>
            <person name="Chiriac C."/>
            <person name="Salcher M."/>
            <person name="Ghai R."/>
            <person name="Kavagutti S V."/>
        </authorList>
    </citation>
    <scope>NUCLEOTIDE SEQUENCE</scope>
</reference>
<dbReference type="SUPFAM" id="SSF81330">
    <property type="entry name" value="Gated mechanosensitive channel"/>
    <property type="match status" value="1"/>
</dbReference>
<dbReference type="Gene3D" id="1.10.1200.120">
    <property type="entry name" value="Large-conductance mechanosensitive channel, MscL, domain 1"/>
    <property type="match status" value="1"/>
</dbReference>
<keyword evidence="3" id="KW-0813">Transport</keyword>
<evidence type="ECO:0000256" key="10">
    <source>
        <dbReference type="SAM" id="Phobius"/>
    </source>
</evidence>
<dbReference type="EMBL" id="CAESAO010000028">
    <property type="protein sequence ID" value="CAB4340024.1"/>
    <property type="molecule type" value="Genomic_DNA"/>
</dbReference>
<keyword evidence="5 10" id="KW-0812">Transmembrane</keyword>
<feature type="transmembrane region" description="Helical" evidence="10">
    <location>
        <begin position="12"/>
        <end position="31"/>
    </location>
</feature>
<evidence type="ECO:0000256" key="8">
    <source>
        <dbReference type="ARBA" id="ARBA00023136"/>
    </source>
</evidence>
<evidence type="ECO:0000256" key="3">
    <source>
        <dbReference type="ARBA" id="ARBA00022448"/>
    </source>
</evidence>
<dbReference type="InterPro" id="IPR001185">
    <property type="entry name" value="MS_channel"/>
</dbReference>
<evidence type="ECO:0000313" key="11">
    <source>
        <dbReference type="EMBL" id="CAB4340024.1"/>
    </source>
</evidence>
<keyword evidence="9" id="KW-0407">Ion channel</keyword>
<dbReference type="PANTHER" id="PTHR30266:SF2">
    <property type="entry name" value="LARGE-CONDUCTANCE MECHANOSENSITIVE CHANNEL"/>
    <property type="match status" value="1"/>
</dbReference>
<keyword evidence="6 10" id="KW-1133">Transmembrane helix</keyword>
<evidence type="ECO:0000256" key="5">
    <source>
        <dbReference type="ARBA" id="ARBA00022692"/>
    </source>
</evidence>
<keyword evidence="7" id="KW-0406">Ion transport</keyword>
<accession>A0A6J5ZBM0</accession>
<dbReference type="InterPro" id="IPR019823">
    <property type="entry name" value="Mechanosensitive_channel_CS"/>
</dbReference>
<sequence length="126" mass="13621">MIKEFRDFLLRGNVVDLAVAVVIGAAFAALVNSLVADVLTPVVGAIIGKPDFSNLNFTINGSQFNYGNFLNALIAFLSVAAAVFFFVIKPMNTLNRLRGASSEEEASELELLAEIRDELRAQRGSN</sequence>
<proteinExistence type="inferred from homology"/>
<evidence type="ECO:0000256" key="7">
    <source>
        <dbReference type="ARBA" id="ARBA00023065"/>
    </source>
</evidence>
<protein>
    <submittedName>
        <fullName evidence="11">Unannotated protein</fullName>
    </submittedName>
</protein>
<comment type="subcellular location">
    <subcellularLocation>
        <location evidence="1">Cell membrane</location>
        <topology evidence="1">Multi-pass membrane protein</topology>
    </subcellularLocation>
</comment>
<comment type="similarity">
    <text evidence="2">Belongs to the MscL family.</text>
</comment>
<keyword evidence="4" id="KW-1003">Cell membrane</keyword>
<dbReference type="NCBIfam" id="TIGR00220">
    <property type="entry name" value="mscL"/>
    <property type="match status" value="1"/>
</dbReference>
<dbReference type="InterPro" id="IPR036019">
    <property type="entry name" value="MscL_channel"/>
</dbReference>
<dbReference type="GO" id="GO:0005886">
    <property type="term" value="C:plasma membrane"/>
    <property type="evidence" value="ECO:0007669"/>
    <property type="project" value="UniProtKB-SubCell"/>
</dbReference>
<dbReference type="PRINTS" id="PR01264">
    <property type="entry name" value="MECHCHANNEL"/>
</dbReference>
<dbReference type="AlphaFoldDB" id="A0A6J5ZBM0"/>
<keyword evidence="8 10" id="KW-0472">Membrane</keyword>
<evidence type="ECO:0000256" key="1">
    <source>
        <dbReference type="ARBA" id="ARBA00004651"/>
    </source>
</evidence>
<dbReference type="Pfam" id="PF01741">
    <property type="entry name" value="MscL"/>
    <property type="match status" value="1"/>
</dbReference>
<dbReference type="InterPro" id="IPR037673">
    <property type="entry name" value="MSC/AndL"/>
</dbReference>
<evidence type="ECO:0000256" key="6">
    <source>
        <dbReference type="ARBA" id="ARBA00022989"/>
    </source>
</evidence>
<dbReference type="PANTHER" id="PTHR30266">
    <property type="entry name" value="MECHANOSENSITIVE CHANNEL MSCL"/>
    <property type="match status" value="1"/>
</dbReference>
<name>A0A6J5ZBM0_9ZZZZ</name>
<evidence type="ECO:0000256" key="2">
    <source>
        <dbReference type="ARBA" id="ARBA00007254"/>
    </source>
</evidence>
<dbReference type="HAMAP" id="MF_00115">
    <property type="entry name" value="MscL"/>
    <property type="match status" value="1"/>
</dbReference>
<evidence type="ECO:0000256" key="4">
    <source>
        <dbReference type="ARBA" id="ARBA00022475"/>
    </source>
</evidence>
<dbReference type="PROSITE" id="PS01327">
    <property type="entry name" value="MSCL"/>
    <property type="match status" value="1"/>
</dbReference>
<evidence type="ECO:0000256" key="9">
    <source>
        <dbReference type="ARBA" id="ARBA00023303"/>
    </source>
</evidence>
<feature type="transmembrane region" description="Helical" evidence="10">
    <location>
        <begin position="69"/>
        <end position="88"/>
    </location>
</feature>